<dbReference type="InterPro" id="IPR050366">
    <property type="entry name" value="BP-dependent_transpt_permease"/>
</dbReference>
<sequence length="301" mass="32448">MSTAWAREWTWNIFPSSKARRAPRRRPKAGLYGALIWIVGCLLIAALAQLISPYHPAQISLDARLSPPLFFGGTLEHLLGTDELGRDVLARLIYSIQISMLVAVGGTFISTLLGVSLGFLAAELGGLVDEGVMALVDMQAAVPFMMTALLVITIFGNSLALFVCLVGLHGWERHARIARGLALTARNRLHVTAARTYNASRVHIYARHILPACAPTIVVGMTLGLTETVLLESTLSFLGLGIQPPMSSLGNMVGFGRDYLMTAWWIALAPGLVIAATAIALMTISEALRQMRPRSASFTSI</sequence>
<name>A0A0R3BK87_9BRAD</name>
<evidence type="ECO:0000256" key="3">
    <source>
        <dbReference type="ARBA" id="ARBA00022475"/>
    </source>
</evidence>
<dbReference type="SUPFAM" id="SSF161098">
    <property type="entry name" value="MetI-like"/>
    <property type="match status" value="1"/>
</dbReference>
<evidence type="ECO:0000256" key="2">
    <source>
        <dbReference type="ARBA" id="ARBA00022448"/>
    </source>
</evidence>
<evidence type="ECO:0000256" key="5">
    <source>
        <dbReference type="ARBA" id="ARBA00022989"/>
    </source>
</evidence>
<dbReference type="CDD" id="cd06261">
    <property type="entry name" value="TM_PBP2"/>
    <property type="match status" value="1"/>
</dbReference>
<evidence type="ECO:0000256" key="4">
    <source>
        <dbReference type="ARBA" id="ARBA00022692"/>
    </source>
</evidence>
<organism evidence="9 10">
    <name type="scientific">Bradyrhizobium yuanmingense</name>
    <dbReference type="NCBI Taxonomy" id="108015"/>
    <lineage>
        <taxon>Bacteria</taxon>
        <taxon>Pseudomonadati</taxon>
        <taxon>Pseudomonadota</taxon>
        <taxon>Alphaproteobacteria</taxon>
        <taxon>Hyphomicrobiales</taxon>
        <taxon>Nitrobacteraceae</taxon>
        <taxon>Bradyrhizobium</taxon>
    </lineage>
</organism>
<dbReference type="Pfam" id="PF00528">
    <property type="entry name" value="BPD_transp_1"/>
    <property type="match status" value="1"/>
</dbReference>
<feature type="domain" description="ABC transmembrane type-1" evidence="8">
    <location>
        <begin position="96"/>
        <end position="285"/>
    </location>
</feature>
<proteinExistence type="inferred from homology"/>
<dbReference type="PANTHER" id="PTHR43386">
    <property type="entry name" value="OLIGOPEPTIDE TRANSPORT SYSTEM PERMEASE PROTEIN APPC"/>
    <property type="match status" value="1"/>
</dbReference>
<keyword evidence="5 7" id="KW-1133">Transmembrane helix</keyword>
<dbReference type="InterPro" id="IPR035906">
    <property type="entry name" value="MetI-like_sf"/>
</dbReference>
<dbReference type="GO" id="GO:0005886">
    <property type="term" value="C:plasma membrane"/>
    <property type="evidence" value="ECO:0007669"/>
    <property type="project" value="UniProtKB-SubCell"/>
</dbReference>
<feature type="transmembrane region" description="Helical" evidence="7">
    <location>
        <begin position="262"/>
        <end position="284"/>
    </location>
</feature>
<feature type="transmembrane region" description="Helical" evidence="7">
    <location>
        <begin position="29"/>
        <end position="51"/>
    </location>
</feature>
<protein>
    <submittedName>
        <fullName evidence="9">Peptide ABC transporter permease</fullName>
    </submittedName>
</protein>
<reference evidence="9 10" key="1">
    <citation type="submission" date="2015-09" db="EMBL/GenBank/DDBJ databases">
        <title>Draft Genome Sequence of the Strain BR 3267 (Bradyrhizobium yuanmingense) recommended as inoculant for cowpea in Brazil.</title>
        <authorList>
            <person name="Simoes-Araujo J.L."/>
            <person name="Zilli J.E."/>
        </authorList>
    </citation>
    <scope>NUCLEOTIDE SEQUENCE [LARGE SCALE GENOMIC DNA]</scope>
    <source>
        <strain evidence="9 10">BR3267</strain>
    </source>
</reference>
<feature type="transmembrane region" description="Helical" evidence="7">
    <location>
        <begin position="92"/>
        <end position="121"/>
    </location>
</feature>
<gene>
    <name evidence="9" type="ORF">AOQ72_03995</name>
</gene>
<evidence type="ECO:0000256" key="1">
    <source>
        <dbReference type="ARBA" id="ARBA00004651"/>
    </source>
</evidence>
<dbReference type="OrthoDB" id="9766870at2"/>
<comment type="caution">
    <text evidence="9">The sequence shown here is derived from an EMBL/GenBank/DDBJ whole genome shotgun (WGS) entry which is preliminary data.</text>
</comment>
<feature type="transmembrane region" description="Helical" evidence="7">
    <location>
        <begin position="141"/>
        <end position="168"/>
    </location>
</feature>
<evidence type="ECO:0000313" key="9">
    <source>
        <dbReference type="EMBL" id="KRP85815.1"/>
    </source>
</evidence>
<keyword evidence="2 7" id="KW-0813">Transport</keyword>
<dbReference type="InterPro" id="IPR000515">
    <property type="entry name" value="MetI-like"/>
</dbReference>
<dbReference type="PANTHER" id="PTHR43386:SF25">
    <property type="entry name" value="PEPTIDE ABC TRANSPORTER PERMEASE PROTEIN"/>
    <property type="match status" value="1"/>
</dbReference>
<keyword evidence="3" id="KW-1003">Cell membrane</keyword>
<keyword evidence="4 7" id="KW-0812">Transmembrane</keyword>
<dbReference type="GO" id="GO:0055085">
    <property type="term" value="P:transmembrane transport"/>
    <property type="evidence" value="ECO:0007669"/>
    <property type="project" value="InterPro"/>
</dbReference>
<evidence type="ECO:0000313" key="10">
    <source>
        <dbReference type="Proteomes" id="UP000051380"/>
    </source>
</evidence>
<comment type="similarity">
    <text evidence="7">Belongs to the binding-protein-dependent transport system permease family.</text>
</comment>
<dbReference type="Gene3D" id="1.10.3720.10">
    <property type="entry name" value="MetI-like"/>
    <property type="match status" value="1"/>
</dbReference>
<evidence type="ECO:0000256" key="7">
    <source>
        <dbReference type="RuleBase" id="RU363032"/>
    </source>
</evidence>
<accession>A0A0R3BK87</accession>
<dbReference type="PROSITE" id="PS50928">
    <property type="entry name" value="ABC_TM1"/>
    <property type="match status" value="1"/>
</dbReference>
<dbReference type="Proteomes" id="UP000051380">
    <property type="component" value="Unassembled WGS sequence"/>
</dbReference>
<keyword evidence="6 7" id="KW-0472">Membrane</keyword>
<dbReference type="EMBL" id="LJYF01000051">
    <property type="protein sequence ID" value="KRP85815.1"/>
    <property type="molecule type" value="Genomic_DNA"/>
</dbReference>
<comment type="subcellular location">
    <subcellularLocation>
        <location evidence="1 7">Cell membrane</location>
        <topology evidence="1 7">Multi-pass membrane protein</topology>
    </subcellularLocation>
</comment>
<dbReference type="AlphaFoldDB" id="A0A0R3BK87"/>
<evidence type="ECO:0000256" key="6">
    <source>
        <dbReference type="ARBA" id="ARBA00023136"/>
    </source>
</evidence>
<evidence type="ECO:0000259" key="8">
    <source>
        <dbReference type="PROSITE" id="PS50928"/>
    </source>
</evidence>